<dbReference type="InterPro" id="IPR041584">
    <property type="entry name" value="Put_pPIWI_pnuc_2"/>
</dbReference>
<evidence type="ECO:0000259" key="2">
    <source>
        <dbReference type="Pfam" id="PF18166"/>
    </source>
</evidence>
<organism evidence="3 4">
    <name type="scientific">Amphritea atlantica</name>
    <dbReference type="NCBI Taxonomy" id="355243"/>
    <lineage>
        <taxon>Bacteria</taxon>
        <taxon>Pseudomonadati</taxon>
        <taxon>Pseudomonadota</taxon>
        <taxon>Gammaproteobacteria</taxon>
        <taxon>Oceanospirillales</taxon>
        <taxon>Oceanospirillaceae</taxon>
        <taxon>Amphritea</taxon>
    </lineage>
</organism>
<dbReference type="InterPro" id="IPR040556">
    <property type="entry name" value="pP_pnuc_1"/>
</dbReference>
<dbReference type="RefSeq" id="WP_091357555.1">
    <property type="nucleotide sequence ID" value="NZ_AP025284.1"/>
</dbReference>
<dbReference type="STRING" id="355243.SAMN03080615_02089"/>
<dbReference type="Pfam" id="PF18165">
    <property type="entry name" value="pP_pnuc_1"/>
    <property type="match status" value="1"/>
</dbReference>
<evidence type="ECO:0000313" key="4">
    <source>
        <dbReference type="Proteomes" id="UP000198749"/>
    </source>
</evidence>
<dbReference type="OrthoDB" id="712022at2"/>
<dbReference type="Pfam" id="PF18166">
    <property type="entry name" value="pP_pnuc_2"/>
    <property type="match status" value="1"/>
</dbReference>
<proteinExistence type="predicted"/>
<name>A0A1H9HDP9_9GAMM</name>
<evidence type="ECO:0000313" key="3">
    <source>
        <dbReference type="EMBL" id="SEQ60451.1"/>
    </source>
</evidence>
<dbReference type="EMBL" id="FOGB01000005">
    <property type="protein sequence ID" value="SEQ60451.1"/>
    <property type="molecule type" value="Genomic_DNA"/>
</dbReference>
<sequence length="283" mass="32692">MKLKNLLKHNFVIEFRSHLETEFEDKLFVSALRNFCSYPNPLRFNNFAFAMRELLRHVLNRKAPDERVSKCIWFSPTFDDPEKANRGQKLKYCMQAGLQDHILSEHVRDGIKNYIAQYQDHIETLNLFTHVGEATFGLGPQKAYQKLKELIITFNEAMEIIQSGKEEVLSFIPEKLADYVEKELLEEILQSLDELSTHTFIDYLEFDGFQVTAIDESFIYIQGGSTVYVDLQYGSSSDRRKGDGVAISDSFPVYFQCKAKANKPKGAFVIKESIVVSAESWWK</sequence>
<accession>A0A1H9HDP9</accession>
<protein>
    <submittedName>
        <fullName evidence="3">Uncharacterized protein</fullName>
    </submittedName>
</protein>
<reference evidence="4" key="1">
    <citation type="submission" date="2016-10" db="EMBL/GenBank/DDBJ databases">
        <authorList>
            <person name="Varghese N."/>
            <person name="Submissions S."/>
        </authorList>
    </citation>
    <scope>NUCLEOTIDE SEQUENCE [LARGE SCALE GENOMIC DNA]</scope>
    <source>
        <strain evidence="4">DSM 18887</strain>
    </source>
</reference>
<feature type="domain" description="Predicted pPIWI-associating nuclease group 2" evidence="2">
    <location>
        <begin position="163"/>
        <end position="282"/>
    </location>
</feature>
<evidence type="ECO:0000259" key="1">
    <source>
        <dbReference type="Pfam" id="PF18165"/>
    </source>
</evidence>
<gene>
    <name evidence="3" type="ORF">SAMN03080615_02089</name>
</gene>
<feature type="domain" description="Predicted pPIWI-associating nuclease" evidence="1">
    <location>
        <begin position="17"/>
        <end position="151"/>
    </location>
</feature>
<keyword evidence="4" id="KW-1185">Reference proteome</keyword>
<dbReference type="AlphaFoldDB" id="A0A1H9HDP9"/>
<dbReference type="Proteomes" id="UP000198749">
    <property type="component" value="Unassembled WGS sequence"/>
</dbReference>